<proteinExistence type="predicted"/>
<dbReference type="Proteomes" id="UP000245697">
    <property type="component" value="Unassembled WGS sequence"/>
</dbReference>
<accession>A0A316FG36</accession>
<comment type="caution">
    <text evidence="2">The sequence shown here is derived from an EMBL/GenBank/DDBJ whole genome shotgun (WGS) entry which is preliminary data.</text>
</comment>
<evidence type="ECO:0000256" key="1">
    <source>
        <dbReference type="SAM" id="MobiDB-lite"/>
    </source>
</evidence>
<dbReference type="RefSeq" id="WP_146246332.1">
    <property type="nucleotide sequence ID" value="NZ_BONA01000040.1"/>
</dbReference>
<gene>
    <name evidence="2" type="ORF">BC793_107384</name>
</gene>
<reference evidence="2 3" key="1">
    <citation type="submission" date="2018-05" db="EMBL/GenBank/DDBJ databases">
        <title>Genomic Encyclopedia of Archaeal and Bacterial Type Strains, Phase II (KMG-II): from individual species to whole genera.</title>
        <authorList>
            <person name="Goeker M."/>
        </authorList>
    </citation>
    <scope>NUCLEOTIDE SEQUENCE [LARGE SCALE GENOMIC DNA]</scope>
    <source>
        <strain evidence="2 3">DSM 45184</strain>
    </source>
</reference>
<dbReference type="OrthoDB" id="7790516at2"/>
<evidence type="ECO:0000313" key="3">
    <source>
        <dbReference type="Proteomes" id="UP000245697"/>
    </source>
</evidence>
<evidence type="ECO:0000313" key="2">
    <source>
        <dbReference type="EMBL" id="PWK47774.1"/>
    </source>
</evidence>
<feature type="region of interest" description="Disordered" evidence="1">
    <location>
        <begin position="74"/>
        <end position="97"/>
    </location>
</feature>
<protein>
    <submittedName>
        <fullName evidence="2">Uncharacterized protein</fullName>
    </submittedName>
</protein>
<name>A0A316FG36_9ACTN</name>
<dbReference type="AlphaFoldDB" id="A0A316FG36"/>
<dbReference type="EMBL" id="QGGR01000007">
    <property type="protein sequence ID" value="PWK47774.1"/>
    <property type="molecule type" value="Genomic_DNA"/>
</dbReference>
<keyword evidence="3" id="KW-1185">Reference proteome</keyword>
<sequence length="440" mass="49524">MREFLPAEIDASCNAVHLSEFDERVIDDYVSWRTAPIFPRRGRMAWHILERPTGCSSGQVYEAAKIKGVGVFDPEDETRGRDPITSGTFSSATPPTTQPLTSFMTYPHLGFRPDGRFAVVHGAAAPVGGITLSKARREFDAAHALLNAGVPAIAPLRVYRYPDLVFRGESMGVAVSAAPDRLPWRLSEAQQGVALHPGKNSSRDLYYHRLLEAFGIIGDPSAEDTRVRLICALARQVGERIRQYSMAGLFRYSAEFSNFEFDFRHRRVVLTDLDSAEFIETASIETRRLEVMRDFASGMYHLAAKFAAPTALGRFSVPMLLKHDPLAHYASGYFGVAEPNRWQTLTFRLWNAFLPHFNLINTVGAVRGDKWGQAERRSYKMDHHLFFILVFCEFAESFTRYGDSLPGYAPDPDRLILNAESFLGFRFGYLSHLRSIRVAL</sequence>
<feature type="compositionally biased region" description="Polar residues" evidence="1">
    <location>
        <begin position="85"/>
        <end position="97"/>
    </location>
</feature>
<organism evidence="2 3">
    <name type="scientific">Actinoplanes xinjiangensis</name>
    <dbReference type="NCBI Taxonomy" id="512350"/>
    <lineage>
        <taxon>Bacteria</taxon>
        <taxon>Bacillati</taxon>
        <taxon>Actinomycetota</taxon>
        <taxon>Actinomycetes</taxon>
        <taxon>Micromonosporales</taxon>
        <taxon>Micromonosporaceae</taxon>
        <taxon>Actinoplanes</taxon>
    </lineage>
</organism>